<dbReference type="InterPro" id="IPR008265">
    <property type="entry name" value="Lipase_GDSL_AS"/>
</dbReference>
<keyword evidence="3" id="KW-1185">Reference proteome</keyword>
<dbReference type="Pfam" id="PF00657">
    <property type="entry name" value="Lipase_GDSL"/>
    <property type="match status" value="1"/>
</dbReference>
<dbReference type="CDD" id="cd01837">
    <property type="entry name" value="SGNH_plant_lipase_like"/>
    <property type="match status" value="1"/>
</dbReference>
<dbReference type="EMBL" id="CP093345">
    <property type="protein sequence ID" value="WOG94605.1"/>
    <property type="molecule type" value="Genomic_DNA"/>
</dbReference>
<dbReference type="InterPro" id="IPR036514">
    <property type="entry name" value="SGNH_hydro_sf"/>
</dbReference>
<dbReference type="Proteomes" id="UP000077755">
    <property type="component" value="Chromosome 3"/>
</dbReference>
<dbReference type="Gramene" id="KZN03512">
    <property type="protein sequence ID" value="KZN03512"/>
    <property type="gene ID" value="DCAR_012268"/>
</dbReference>
<dbReference type="SUPFAM" id="SSF52266">
    <property type="entry name" value="SGNH hydrolase"/>
    <property type="match status" value="1"/>
</dbReference>
<dbReference type="InterPro" id="IPR050592">
    <property type="entry name" value="GDSL_lipolytic_enzyme"/>
</dbReference>
<dbReference type="OMA" id="NHLPYGV"/>
<dbReference type="Gene3D" id="3.40.50.1110">
    <property type="entry name" value="SGNH hydrolase"/>
    <property type="match status" value="1"/>
</dbReference>
<comment type="similarity">
    <text evidence="1">Belongs to the 'GDSL' lipolytic enzyme family.</text>
</comment>
<proteinExistence type="inferred from homology"/>
<dbReference type="InterPro" id="IPR001087">
    <property type="entry name" value="GDSL"/>
</dbReference>
<dbReference type="PANTHER" id="PTHR45642">
    <property type="entry name" value="GDSL ESTERASE/LIPASE EXL3"/>
    <property type="match status" value="1"/>
</dbReference>
<evidence type="ECO:0000256" key="1">
    <source>
        <dbReference type="ARBA" id="ARBA00008668"/>
    </source>
</evidence>
<dbReference type="PANTHER" id="PTHR45642:SF30">
    <property type="entry name" value="SGNH HYDROLASE-TYPE ESTERASE DOMAIN-CONTAINING PROTEIN"/>
    <property type="match status" value="1"/>
</dbReference>
<evidence type="ECO:0000313" key="2">
    <source>
        <dbReference type="EMBL" id="WOG94605.1"/>
    </source>
</evidence>
<gene>
    <name evidence="2" type="ORF">DCAR_0313901</name>
</gene>
<protein>
    <submittedName>
        <fullName evidence="2">Uncharacterized protein</fullName>
    </submittedName>
</protein>
<dbReference type="OrthoDB" id="1600564at2759"/>
<name>A0A166CAH5_DAUCS</name>
<organism evidence="2 3">
    <name type="scientific">Daucus carota subsp. sativus</name>
    <name type="common">Carrot</name>
    <dbReference type="NCBI Taxonomy" id="79200"/>
    <lineage>
        <taxon>Eukaryota</taxon>
        <taxon>Viridiplantae</taxon>
        <taxon>Streptophyta</taxon>
        <taxon>Embryophyta</taxon>
        <taxon>Tracheophyta</taxon>
        <taxon>Spermatophyta</taxon>
        <taxon>Magnoliopsida</taxon>
        <taxon>eudicotyledons</taxon>
        <taxon>Gunneridae</taxon>
        <taxon>Pentapetalae</taxon>
        <taxon>asterids</taxon>
        <taxon>campanulids</taxon>
        <taxon>Apiales</taxon>
        <taxon>Apiaceae</taxon>
        <taxon>Apioideae</taxon>
        <taxon>Scandiceae</taxon>
        <taxon>Daucinae</taxon>
        <taxon>Daucus</taxon>
        <taxon>Daucus sect. Daucus</taxon>
    </lineage>
</organism>
<reference evidence="2" key="2">
    <citation type="submission" date="2022-03" db="EMBL/GenBank/DDBJ databases">
        <title>Draft title - Genomic analysis of global carrot germplasm unveils the trajectory of domestication and the origin of high carotenoid orange carrot.</title>
        <authorList>
            <person name="Iorizzo M."/>
            <person name="Ellison S."/>
            <person name="Senalik D."/>
            <person name="Macko-Podgorni A."/>
            <person name="Grzebelus D."/>
            <person name="Bostan H."/>
            <person name="Rolling W."/>
            <person name="Curaba J."/>
            <person name="Simon P."/>
        </authorList>
    </citation>
    <scope>NUCLEOTIDE SEQUENCE</scope>
    <source>
        <tissue evidence="2">Leaf</tissue>
    </source>
</reference>
<accession>A0A166CAH5</accession>
<dbReference type="InterPro" id="IPR035669">
    <property type="entry name" value="SGNH_plant_lipase-like"/>
</dbReference>
<evidence type="ECO:0000313" key="3">
    <source>
        <dbReference type="Proteomes" id="UP000077755"/>
    </source>
</evidence>
<dbReference type="KEGG" id="dcr:108212833"/>
<dbReference type="GO" id="GO:0016298">
    <property type="term" value="F:lipase activity"/>
    <property type="evidence" value="ECO:0007669"/>
    <property type="project" value="InterPro"/>
</dbReference>
<reference evidence="2" key="1">
    <citation type="journal article" date="2016" name="Nat. Genet.">
        <title>A high-quality carrot genome assembly provides new insights into carotenoid accumulation and asterid genome evolution.</title>
        <authorList>
            <person name="Iorizzo M."/>
            <person name="Ellison S."/>
            <person name="Senalik D."/>
            <person name="Zeng P."/>
            <person name="Satapoomin P."/>
            <person name="Huang J."/>
            <person name="Bowman M."/>
            <person name="Iovene M."/>
            <person name="Sanseverino W."/>
            <person name="Cavagnaro P."/>
            <person name="Yildiz M."/>
            <person name="Macko-Podgorni A."/>
            <person name="Moranska E."/>
            <person name="Grzebelus E."/>
            <person name="Grzebelus D."/>
            <person name="Ashrafi H."/>
            <person name="Zheng Z."/>
            <person name="Cheng S."/>
            <person name="Spooner D."/>
            <person name="Van Deynze A."/>
            <person name="Simon P."/>
        </authorList>
    </citation>
    <scope>NUCLEOTIDE SEQUENCE</scope>
    <source>
        <tissue evidence="2">Leaf</tissue>
    </source>
</reference>
<sequence>MAPLFFLFDLLLLKFCTTLCSCNAQSSHYPNLPKFSAILIFGDSLLDTGNNNFISTDLQANHAPYGVSFPGGIPTGRFSDGKLMSDFLADALGLKQCVPPFLDPNVPQSELPTGVCFASAGSGYDDRTASMSRVISVTQQYQKYFKDYKRKIIAMLGEFEAANVLGKSLVFAISGSNDVSINIYEKPGPFHLFIDQYQDFLLGNVEKFIKSLYEDGCRNMAIAGLPPVCGPLEFGGVVGCLNNPNSDPQVYNRKLQAMLNQLQSSLPGSTIVYADIFTPLKELASNPIPHGLYTPIGNCCGEGVPAMGLTCNAFVLTCPNPSKYFLWDSIHPTQAVYRYMSDYLISNALPQFNLLA</sequence>
<dbReference type="AlphaFoldDB" id="A0A166CAH5"/>
<dbReference type="PROSITE" id="PS01098">
    <property type="entry name" value="LIPASE_GDSL_SER"/>
    <property type="match status" value="1"/>
</dbReference>
<dbReference type="GO" id="GO:0006629">
    <property type="term" value="P:lipid metabolic process"/>
    <property type="evidence" value="ECO:0007669"/>
    <property type="project" value="InterPro"/>
</dbReference>